<dbReference type="OrthoDB" id="9782110at2"/>
<dbReference type="STRING" id="1279009.ADICEAN_01356"/>
<evidence type="ECO:0000256" key="5">
    <source>
        <dbReference type="ARBA" id="ARBA00023163"/>
    </source>
</evidence>
<dbReference type="SUPFAM" id="SSF52172">
    <property type="entry name" value="CheY-like"/>
    <property type="match status" value="1"/>
</dbReference>
<feature type="domain" description="Sigma-54 factor interaction" evidence="7">
    <location>
        <begin position="143"/>
        <end position="372"/>
    </location>
</feature>
<dbReference type="RefSeq" id="WP_009194756.1">
    <property type="nucleotide sequence ID" value="NZ_AODQ01000024.1"/>
</dbReference>
<dbReference type="GO" id="GO:0000160">
    <property type="term" value="P:phosphorelay signal transduction system"/>
    <property type="evidence" value="ECO:0007669"/>
    <property type="project" value="InterPro"/>
</dbReference>
<dbReference type="FunFam" id="3.40.50.300:FF:000006">
    <property type="entry name" value="DNA-binding transcriptional regulator NtrC"/>
    <property type="match status" value="1"/>
</dbReference>
<dbReference type="Gene3D" id="3.40.50.2300">
    <property type="match status" value="1"/>
</dbReference>
<sequence length="444" mass="50540">MRIFIVEDDPFYGELLAYHLSQNPDDELHRFETGRDCLNHLYMNPSVICLDYSLPDLSGEEVLRKIKTANPDIRVVVISGQENIQTAIALLKLGATDYIVKDDDTRERLWICLNNLRQQEGMQKTISHLQEEVGRKYSIESAIIGNSPPIRKTFSIIEKAAASKITVSISGETGTGKELVAKAIHYNSPRRNRPFVAINITAIPKELIESELFGHEKGSFTGADFKRIGMFEEASGGTLFLDEVADMDPGMQAKLLRALQEMEIKRVGSNKPISIDVRLIVATHKNLNEEVRAGTFREDLYYRLLGLPIQLPPLRERSTDIILLARHFMKEYCRENHREQLKLSAEAQRNLLAYAWPGNVRELKAVIELACVMADGDTLESEHLQLMHNSPVDVMLSEDMTLKEYTHQIIKRYLEKYDRNVVLVAKKLDVGKSTIYRMLQDNSL</sequence>
<evidence type="ECO:0000256" key="4">
    <source>
        <dbReference type="ARBA" id="ARBA00023125"/>
    </source>
</evidence>
<accession>M7N8B5</accession>
<dbReference type="PROSITE" id="PS50110">
    <property type="entry name" value="RESPONSE_REGULATORY"/>
    <property type="match status" value="1"/>
</dbReference>
<dbReference type="Proteomes" id="UP000011910">
    <property type="component" value="Unassembled WGS sequence"/>
</dbReference>
<keyword evidence="10" id="KW-1185">Reference proteome</keyword>
<evidence type="ECO:0000256" key="6">
    <source>
        <dbReference type="PROSITE-ProRule" id="PRU00169"/>
    </source>
</evidence>
<dbReference type="InterPro" id="IPR025943">
    <property type="entry name" value="Sigma_54_int_dom_ATP-bd_2"/>
</dbReference>
<dbReference type="Gene3D" id="3.40.50.300">
    <property type="entry name" value="P-loop containing nucleotide triphosphate hydrolases"/>
    <property type="match status" value="1"/>
</dbReference>
<dbReference type="eggNOG" id="COG2204">
    <property type="taxonomic scope" value="Bacteria"/>
</dbReference>
<dbReference type="GO" id="GO:0003677">
    <property type="term" value="F:DNA binding"/>
    <property type="evidence" value="ECO:0007669"/>
    <property type="project" value="UniProtKB-KW"/>
</dbReference>
<dbReference type="InterPro" id="IPR009057">
    <property type="entry name" value="Homeodomain-like_sf"/>
</dbReference>
<name>M7N8B5_9BACT</name>
<dbReference type="PROSITE" id="PS00688">
    <property type="entry name" value="SIGMA54_INTERACT_3"/>
    <property type="match status" value="1"/>
</dbReference>
<dbReference type="CDD" id="cd00009">
    <property type="entry name" value="AAA"/>
    <property type="match status" value="1"/>
</dbReference>
<dbReference type="GO" id="GO:0005524">
    <property type="term" value="F:ATP binding"/>
    <property type="evidence" value="ECO:0007669"/>
    <property type="project" value="UniProtKB-KW"/>
</dbReference>
<proteinExistence type="predicted"/>
<dbReference type="SUPFAM" id="SSF46689">
    <property type="entry name" value="Homeodomain-like"/>
    <property type="match status" value="1"/>
</dbReference>
<dbReference type="CDD" id="cd00156">
    <property type="entry name" value="REC"/>
    <property type="match status" value="1"/>
</dbReference>
<keyword evidence="1" id="KW-0547">Nucleotide-binding</keyword>
<dbReference type="Pfam" id="PF25601">
    <property type="entry name" value="AAA_lid_14"/>
    <property type="match status" value="1"/>
</dbReference>
<keyword evidence="6" id="KW-0597">Phosphoprotein</keyword>
<dbReference type="Gene3D" id="1.10.8.60">
    <property type="match status" value="1"/>
</dbReference>
<dbReference type="InterPro" id="IPR002078">
    <property type="entry name" value="Sigma_54_int"/>
</dbReference>
<keyword evidence="3" id="KW-0805">Transcription regulation</keyword>
<evidence type="ECO:0000259" key="7">
    <source>
        <dbReference type="PROSITE" id="PS50045"/>
    </source>
</evidence>
<organism evidence="9 10">
    <name type="scientific">Cesiribacter andamanensis AMV16</name>
    <dbReference type="NCBI Taxonomy" id="1279009"/>
    <lineage>
        <taxon>Bacteria</taxon>
        <taxon>Pseudomonadati</taxon>
        <taxon>Bacteroidota</taxon>
        <taxon>Cytophagia</taxon>
        <taxon>Cytophagales</taxon>
        <taxon>Cesiribacteraceae</taxon>
        <taxon>Cesiribacter</taxon>
    </lineage>
</organism>
<evidence type="ECO:0000256" key="3">
    <source>
        <dbReference type="ARBA" id="ARBA00023015"/>
    </source>
</evidence>
<dbReference type="PROSITE" id="PS00676">
    <property type="entry name" value="SIGMA54_INTERACT_2"/>
    <property type="match status" value="1"/>
</dbReference>
<dbReference type="InterPro" id="IPR011006">
    <property type="entry name" value="CheY-like_superfamily"/>
</dbReference>
<comment type="caution">
    <text evidence="9">The sequence shown here is derived from an EMBL/GenBank/DDBJ whole genome shotgun (WGS) entry which is preliminary data.</text>
</comment>
<dbReference type="AlphaFoldDB" id="M7N8B5"/>
<dbReference type="InterPro" id="IPR003593">
    <property type="entry name" value="AAA+_ATPase"/>
</dbReference>
<dbReference type="InterPro" id="IPR025944">
    <property type="entry name" value="Sigma_54_int_dom_CS"/>
</dbReference>
<keyword evidence="5" id="KW-0804">Transcription</keyword>
<dbReference type="Pfam" id="PF00072">
    <property type="entry name" value="Response_reg"/>
    <property type="match status" value="1"/>
</dbReference>
<dbReference type="InterPro" id="IPR027417">
    <property type="entry name" value="P-loop_NTPase"/>
</dbReference>
<gene>
    <name evidence="9" type="primary">zraR_2</name>
    <name evidence="9" type="ORF">ADICEAN_01356</name>
</gene>
<dbReference type="PANTHER" id="PTHR32071:SF121">
    <property type="entry name" value="SIGMA L-DEPENDENT TRANSCRIPTIONAL REGULATOR YQIR-RELATED"/>
    <property type="match status" value="1"/>
</dbReference>
<evidence type="ECO:0000256" key="2">
    <source>
        <dbReference type="ARBA" id="ARBA00022840"/>
    </source>
</evidence>
<dbReference type="InterPro" id="IPR001789">
    <property type="entry name" value="Sig_transdc_resp-reg_receiver"/>
</dbReference>
<keyword evidence="4" id="KW-0238">DNA-binding</keyword>
<dbReference type="InterPro" id="IPR058031">
    <property type="entry name" value="AAA_lid_NorR"/>
</dbReference>
<dbReference type="EMBL" id="AODQ01000024">
    <property type="protein sequence ID" value="EMR03507.1"/>
    <property type="molecule type" value="Genomic_DNA"/>
</dbReference>
<evidence type="ECO:0000313" key="9">
    <source>
        <dbReference type="EMBL" id="EMR03507.1"/>
    </source>
</evidence>
<dbReference type="GO" id="GO:0006355">
    <property type="term" value="P:regulation of DNA-templated transcription"/>
    <property type="evidence" value="ECO:0007669"/>
    <property type="project" value="InterPro"/>
</dbReference>
<dbReference type="SUPFAM" id="SSF52540">
    <property type="entry name" value="P-loop containing nucleoside triphosphate hydrolases"/>
    <property type="match status" value="1"/>
</dbReference>
<dbReference type="Pfam" id="PF00158">
    <property type="entry name" value="Sigma54_activat"/>
    <property type="match status" value="1"/>
</dbReference>
<dbReference type="PATRIC" id="fig|1279009.4.peg.1374"/>
<evidence type="ECO:0000256" key="1">
    <source>
        <dbReference type="ARBA" id="ARBA00022741"/>
    </source>
</evidence>
<dbReference type="PANTHER" id="PTHR32071">
    <property type="entry name" value="TRANSCRIPTIONAL REGULATORY PROTEIN"/>
    <property type="match status" value="1"/>
</dbReference>
<feature type="modified residue" description="4-aspartylphosphate" evidence="6">
    <location>
        <position position="51"/>
    </location>
</feature>
<protein>
    <submittedName>
        <fullName evidence="9">Transcriptional regulatory protein ZraR</fullName>
    </submittedName>
</protein>
<evidence type="ECO:0000259" key="8">
    <source>
        <dbReference type="PROSITE" id="PS50110"/>
    </source>
</evidence>
<dbReference type="SMART" id="SM00448">
    <property type="entry name" value="REC"/>
    <property type="match status" value="1"/>
</dbReference>
<feature type="domain" description="Response regulatory" evidence="8">
    <location>
        <begin position="2"/>
        <end position="116"/>
    </location>
</feature>
<dbReference type="Gene3D" id="1.10.10.60">
    <property type="entry name" value="Homeodomain-like"/>
    <property type="match status" value="1"/>
</dbReference>
<dbReference type="SMART" id="SM00382">
    <property type="entry name" value="AAA"/>
    <property type="match status" value="1"/>
</dbReference>
<evidence type="ECO:0000313" key="10">
    <source>
        <dbReference type="Proteomes" id="UP000011910"/>
    </source>
</evidence>
<reference evidence="9 10" key="1">
    <citation type="journal article" date="2013" name="Genome Announc.">
        <title>Draft Genome Sequence of Cesiribacter andamanensis Strain AMV16T, Isolated from a Soil Sample from a Mud Volcano in the Andaman Islands, India.</title>
        <authorList>
            <person name="Shivaji S."/>
            <person name="Ara S."/>
            <person name="Begum Z."/>
            <person name="Srinivas T.N."/>
            <person name="Singh A."/>
            <person name="Kumar Pinnaka A."/>
        </authorList>
    </citation>
    <scope>NUCLEOTIDE SEQUENCE [LARGE SCALE GENOMIC DNA]</scope>
    <source>
        <strain evidence="9 10">AMV16</strain>
    </source>
</reference>
<keyword evidence="2" id="KW-0067">ATP-binding</keyword>
<dbReference type="PROSITE" id="PS50045">
    <property type="entry name" value="SIGMA54_INTERACT_4"/>
    <property type="match status" value="1"/>
</dbReference>